<dbReference type="PANTHER" id="PTHR14744:SF15">
    <property type="entry name" value="N-ALPHA-ACETYLTRANSFERASE 60"/>
    <property type="match status" value="1"/>
</dbReference>
<evidence type="ECO:0000256" key="1">
    <source>
        <dbReference type="ARBA" id="ARBA00013184"/>
    </source>
</evidence>
<dbReference type="Gene3D" id="3.40.630.30">
    <property type="match status" value="1"/>
</dbReference>
<dbReference type="AlphaFoldDB" id="A0A1A8WZ14"/>
<evidence type="ECO:0000313" key="6">
    <source>
        <dbReference type="EMBL" id="SBS98218.1"/>
    </source>
</evidence>
<evidence type="ECO:0000256" key="5">
    <source>
        <dbReference type="SAM" id="MobiDB-lite"/>
    </source>
</evidence>
<feature type="non-terminal residue" evidence="6">
    <location>
        <position position="1"/>
    </location>
</feature>
<keyword evidence="4" id="KW-0012">Acyltransferase</keyword>
<name>A0A1A8WZ14_PLAOA</name>
<proteinExistence type="predicted"/>
<dbReference type="PANTHER" id="PTHR14744">
    <property type="entry name" value="N-ALPHA-ACETYLTRANSFERASE 60"/>
    <property type="match status" value="1"/>
</dbReference>
<reference evidence="7" key="1">
    <citation type="submission" date="2016-05" db="EMBL/GenBank/DDBJ databases">
        <authorList>
            <person name="Naeem Raeece"/>
        </authorList>
    </citation>
    <scope>NUCLEOTIDE SEQUENCE [LARGE SCALE GENOMIC DNA]</scope>
</reference>
<accession>A0A1A8WZ14</accession>
<dbReference type="GO" id="GO:0004402">
    <property type="term" value="F:histone acetyltransferase activity"/>
    <property type="evidence" value="ECO:0007669"/>
    <property type="project" value="TreeGrafter"/>
</dbReference>
<feature type="region of interest" description="Disordered" evidence="5">
    <location>
        <begin position="60"/>
        <end position="79"/>
    </location>
</feature>
<protein>
    <recommendedName>
        <fullName evidence="1">histone acetyltransferase</fullName>
        <ecNumber evidence="1">2.3.1.48</ecNumber>
    </recommendedName>
</protein>
<dbReference type="Proteomes" id="UP000078546">
    <property type="component" value="Unassembled WGS sequence"/>
</dbReference>
<dbReference type="EMBL" id="FLQV01000813">
    <property type="protein sequence ID" value="SBS98218.1"/>
    <property type="molecule type" value="Genomic_DNA"/>
</dbReference>
<gene>
    <name evidence="6" type="ORF">POVCU1_044430</name>
</gene>
<evidence type="ECO:0000256" key="3">
    <source>
        <dbReference type="ARBA" id="ARBA00022853"/>
    </source>
</evidence>
<evidence type="ECO:0000313" key="7">
    <source>
        <dbReference type="Proteomes" id="UP000078546"/>
    </source>
</evidence>
<dbReference type="GO" id="GO:0004596">
    <property type="term" value="F:protein-N-terminal amino-acid acetyltransferase activity"/>
    <property type="evidence" value="ECO:0007669"/>
    <property type="project" value="InterPro"/>
</dbReference>
<evidence type="ECO:0000256" key="2">
    <source>
        <dbReference type="ARBA" id="ARBA00022679"/>
    </source>
</evidence>
<dbReference type="GO" id="GO:0000139">
    <property type="term" value="C:Golgi membrane"/>
    <property type="evidence" value="ECO:0007669"/>
    <property type="project" value="TreeGrafter"/>
</dbReference>
<sequence length="422" mass="49586">LSTNLKEEHNNDIFDEGIISDNSTDDFYSIYSDGKLSSDFENDHIHFQSGESVVKEKMTCNETTEREKGKRGSNENEKCDGREGICIRNCEKSKGEHIERERISKEDRTNGSNSFQVAVDQDERLKEEKKGYIHSYTGEELPCNSGHYRYNFGDDGDKVYTNEVPKLKQMHDSTNEYRKGKSKKGKCIGERSKNYSICNGVIRECYKQIILNDFLHHLYDVVHTKNEEIIRGKYVQKREQINYDPHFPTYKNKINRSPINNKFVDFFFNNFRAYNVKNRNFFHQKKASTNRVYISTKRNDITNDKEENIDSQCGRNDSDRRDDRDNRESALMPLYVYLHVIDYNKAAINLYNKLNFDYIYTYDNFYDINKMTFSAYFLNLKYGETYGALKAFTNASQGFGSNCEEALSLSRHLRMSLYLHLD</sequence>
<dbReference type="EC" id="2.3.1.48" evidence="1"/>
<dbReference type="InterPro" id="IPR045141">
    <property type="entry name" value="NAA60-like"/>
</dbReference>
<evidence type="ECO:0000256" key="4">
    <source>
        <dbReference type="ARBA" id="ARBA00023315"/>
    </source>
</evidence>
<keyword evidence="3" id="KW-0156">Chromatin regulator</keyword>
<organism evidence="6 7">
    <name type="scientific">Plasmodium ovale curtisi</name>
    <dbReference type="NCBI Taxonomy" id="864141"/>
    <lineage>
        <taxon>Eukaryota</taxon>
        <taxon>Sar</taxon>
        <taxon>Alveolata</taxon>
        <taxon>Apicomplexa</taxon>
        <taxon>Aconoidasida</taxon>
        <taxon>Haemosporida</taxon>
        <taxon>Plasmodiidae</taxon>
        <taxon>Plasmodium</taxon>
        <taxon>Plasmodium (Plasmodium)</taxon>
    </lineage>
</organism>
<keyword evidence="2" id="KW-0808">Transferase</keyword>